<dbReference type="EMBL" id="LS483468">
    <property type="protein sequence ID" value="SQI37200.1"/>
    <property type="molecule type" value="Genomic_DNA"/>
</dbReference>
<dbReference type="SUPFAM" id="SSF46689">
    <property type="entry name" value="Homeodomain-like"/>
    <property type="match status" value="1"/>
</dbReference>
<keyword evidence="6" id="KW-1185">Reference proteome</keyword>
<dbReference type="Proteomes" id="UP000249091">
    <property type="component" value="Chromosome 1"/>
</dbReference>
<evidence type="ECO:0000313" key="6">
    <source>
        <dbReference type="Proteomes" id="UP000249091"/>
    </source>
</evidence>
<dbReference type="RefSeq" id="WP_072704182.1">
    <property type="nucleotide sequence ID" value="NZ_JAFBBL010000001.1"/>
</dbReference>
<dbReference type="Gene3D" id="1.10.10.60">
    <property type="entry name" value="Homeodomain-like"/>
    <property type="match status" value="1"/>
</dbReference>
<keyword evidence="1" id="KW-0805">Transcription regulation</keyword>
<dbReference type="PANTHER" id="PTHR46796">
    <property type="entry name" value="HTH-TYPE TRANSCRIPTIONAL ACTIVATOR RHAS-RELATED"/>
    <property type="match status" value="1"/>
</dbReference>
<proteinExistence type="predicted"/>
<name>A0A2X4UVZ4_9NOCA</name>
<keyword evidence="2" id="KW-0238">DNA-binding</keyword>
<evidence type="ECO:0000256" key="1">
    <source>
        <dbReference type="ARBA" id="ARBA00023015"/>
    </source>
</evidence>
<evidence type="ECO:0000256" key="2">
    <source>
        <dbReference type="ARBA" id="ARBA00023125"/>
    </source>
</evidence>
<sequence length="315" mass="35336">MSEPRRDRLRELLDAVLDENNVNLEQMAQGAYASPWYFTRQFGAGTGESPVALRRRVMLERAAWQLRRGAAVTDTAFAAGYNSVEGFGRAFARAYGYPPGATARAEEWGSRSHWLPAPNGVHFHPPMNLWVEDGTAPSPAGQSASEVVARLVHHDLDDTRALLHLARDLEEAEYERIRFPGLVVLEWDGPEESIGQVLENLVWTKEVWLSSMSGGDQPTRDGHGREALPTRFDEVAPRWADAVRDIDRRGAWGDRLIDALCDPPESFVLGGVISHVLTFSAHRRQLVRHMLRAAGRTVDHGDPLEWPLEHERTTR</sequence>
<evidence type="ECO:0000256" key="3">
    <source>
        <dbReference type="ARBA" id="ARBA00023163"/>
    </source>
</evidence>
<dbReference type="Pfam" id="PF12833">
    <property type="entry name" value="HTH_18"/>
    <property type="match status" value="1"/>
</dbReference>
<dbReference type="STRING" id="1219011.GCA_001895045_03824"/>
<dbReference type="SMART" id="SM00342">
    <property type="entry name" value="HTH_ARAC"/>
    <property type="match status" value="1"/>
</dbReference>
<evidence type="ECO:0000313" key="5">
    <source>
        <dbReference type="EMBL" id="SQI37200.1"/>
    </source>
</evidence>
<gene>
    <name evidence="5" type="ORF">NCTC10994_03522</name>
</gene>
<accession>A0A2X4UVZ4</accession>
<dbReference type="PROSITE" id="PS01124">
    <property type="entry name" value="HTH_ARAC_FAMILY_2"/>
    <property type="match status" value="1"/>
</dbReference>
<organism evidence="5 6">
    <name type="scientific">Rhodococcus coprophilus</name>
    <dbReference type="NCBI Taxonomy" id="38310"/>
    <lineage>
        <taxon>Bacteria</taxon>
        <taxon>Bacillati</taxon>
        <taxon>Actinomycetota</taxon>
        <taxon>Actinomycetes</taxon>
        <taxon>Mycobacteriales</taxon>
        <taxon>Nocardiaceae</taxon>
        <taxon>Rhodococcus</taxon>
    </lineage>
</organism>
<dbReference type="GO" id="GO:0043565">
    <property type="term" value="F:sequence-specific DNA binding"/>
    <property type="evidence" value="ECO:0007669"/>
    <property type="project" value="InterPro"/>
</dbReference>
<dbReference type="GO" id="GO:0003700">
    <property type="term" value="F:DNA-binding transcription factor activity"/>
    <property type="evidence" value="ECO:0007669"/>
    <property type="project" value="InterPro"/>
</dbReference>
<keyword evidence="3" id="KW-0804">Transcription</keyword>
<dbReference type="KEGG" id="rcr:NCTC10994_03522"/>
<dbReference type="InterPro" id="IPR018060">
    <property type="entry name" value="HTH_AraC"/>
</dbReference>
<dbReference type="InterPro" id="IPR050204">
    <property type="entry name" value="AraC_XylS_family_regulators"/>
</dbReference>
<dbReference type="Pfam" id="PF12867">
    <property type="entry name" value="DinB_2"/>
    <property type="match status" value="1"/>
</dbReference>
<dbReference type="InterPro" id="IPR009057">
    <property type="entry name" value="Homeodomain-like_sf"/>
</dbReference>
<dbReference type="InterPro" id="IPR024775">
    <property type="entry name" value="DinB-like"/>
</dbReference>
<dbReference type="PANTHER" id="PTHR46796:SF2">
    <property type="entry name" value="TRANSCRIPTIONAL REGULATORY PROTEIN"/>
    <property type="match status" value="1"/>
</dbReference>
<evidence type="ECO:0000259" key="4">
    <source>
        <dbReference type="PROSITE" id="PS01124"/>
    </source>
</evidence>
<dbReference type="AlphaFoldDB" id="A0A2X4UVZ4"/>
<feature type="domain" description="HTH araC/xylS-type" evidence="4">
    <location>
        <begin position="7"/>
        <end position="105"/>
    </location>
</feature>
<reference evidence="5 6" key="1">
    <citation type="submission" date="2018-06" db="EMBL/GenBank/DDBJ databases">
        <authorList>
            <consortium name="Pathogen Informatics"/>
            <person name="Doyle S."/>
        </authorList>
    </citation>
    <scope>NUCLEOTIDE SEQUENCE [LARGE SCALE GENOMIC DNA]</scope>
    <source>
        <strain evidence="5 6">NCTC10994</strain>
    </source>
</reference>
<protein>
    <submittedName>
        <fullName evidence="5">Transcriptional regulator</fullName>
    </submittedName>
</protein>